<dbReference type="EMBL" id="ABEU02000016">
    <property type="protein sequence ID" value="PNR37423.1"/>
    <property type="molecule type" value="Genomic_DNA"/>
</dbReference>
<protein>
    <recommendedName>
        <fullName evidence="4">ACT domain-containing protein</fullName>
    </recommendedName>
</protein>
<dbReference type="Gramene" id="Pp3c16_5980V3.1">
    <property type="protein sequence ID" value="Pp3c16_5980V3.1"/>
    <property type="gene ID" value="Pp3c16_5980"/>
</dbReference>
<gene>
    <name evidence="1" type="ORF">PHYPA_020532</name>
</gene>
<dbReference type="Proteomes" id="UP000006727">
    <property type="component" value="Chromosome 16"/>
</dbReference>
<evidence type="ECO:0000313" key="3">
    <source>
        <dbReference type="Proteomes" id="UP000006727"/>
    </source>
</evidence>
<evidence type="ECO:0000313" key="2">
    <source>
        <dbReference type="EnsemblPlants" id="Pp3c16_5980V3.1"/>
    </source>
</evidence>
<dbReference type="PaxDb" id="3218-PP1S15_378V6.1"/>
<sequence length="188" mass="21673">MHLDDRVIAERYMLTVEHPHIETSQSFLFTEEVFSALDHQVRAPARRRGSWRASECGLGITEAEGDNKNNSSSDESCSVRFDEVRHDHQTGSLDRDWNSYQIQLDVSRLEHGMYKLDLLCTQQPGAFVQLTQAFEAFVIQIVHTNMIAITSKVICSFIVKMSSWNDMEMKEVKVDTKRLLRQFGLQFS</sequence>
<dbReference type="EnsemblPlants" id="Pp3c16_5980V3.1">
    <property type="protein sequence ID" value="Pp3c16_5980V3.1"/>
    <property type="gene ID" value="Pp3c16_5980"/>
</dbReference>
<name>A0A2K1J7C4_PHYPA</name>
<reference evidence="2" key="3">
    <citation type="submission" date="2020-12" db="UniProtKB">
        <authorList>
            <consortium name="EnsemblPlants"/>
        </authorList>
    </citation>
    <scope>IDENTIFICATION</scope>
</reference>
<reference evidence="1 3" key="2">
    <citation type="journal article" date="2018" name="Plant J.">
        <title>The Physcomitrella patens chromosome-scale assembly reveals moss genome structure and evolution.</title>
        <authorList>
            <person name="Lang D."/>
            <person name="Ullrich K.K."/>
            <person name="Murat F."/>
            <person name="Fuchs J."/>
            <person name="Jenkins J."/>
            <person name="Haas F.B."/>
            <person name="Piednoel M."/>
            <person name="Gundlach H."/>
            <person name="Van Bel M."/>
            <person name="Meyberg R."/>
            <person name="Vives C."/>
            <person name="Morata J."/>
            <person name="Symeonidi A."/>
            <person name="Hiss M."/>
            <person name="Muchero W."/>
            <person name="Kamisugi Y."/>
            <person name="Saleh O."/>
            <person name="Blanc G."/>
            <person name="Decker E.L."/>
            <person name="van Gessel N."/>
            <person name="Grimwood J."/>
            <person name="Hayes R.D."/>
            <person name="Graham S.W."/>
            <person name="Gunter L.E."/>
            <person name="McDaniel S.F."/>
            <person name="Hoernstein S.N.W."/>
            <person name="Larsson A."/>
            <person name="Li F.W."/>
            <person name="Perroud P.F."/>
            <person name="Phillips J."/>
            <person name="Ranjan P."/>
            <person name="Rokshar D.S."/>
            <person name="Rothfels C.J."/>
            <person name="Schneider L."/>
            <person name="Shu S."/>
            <person name="Stevenson D.W."/>
            <person name="Thummler F."/>
            <person name="Tillich M."/>
            <person name="Villarreal Aguilar J.C."/>
            <person name="Widiez T."/>
            <person name="Wong G.K."/>
            <person name="Wymore A."/>
            <person name="Zhang Y."/>
            <person name="Zimmer A.D."/>
            <person name="Quatrano R.S."/>
            <person name="Mayer K.F.X."/>
            <person name="Goodstein D."/>
            <person name="Casacuberta J.M."/>
            <person name="Vandepoele K."/>
            <person name="Reski R."/>
            <person name="Cuming A.C."/>
            <person name="Tuskan G.A."/>
            <person name="Maumus F."/>
            <person name="Salse J."/>
            <person name="Schmutz J."/>
            <person name="Rensing S.A."/>
        </authorList>
    </citation>
    <scope>NUCLEOTIDE SEQUENCE [LARGE SCALE GENOMIC DNA]</scope>
    <source>
        <strain evidence="2 3">cv. Gransden 2004</strain>
    </source>
</reference>
<evidence type="ECO:0008006" key="4">
    <source>
        <dbReference type="Google" id="ProtNLM"/>
    </source>
</evidence>
<reference evidence="1 3" key="1">
    <citation type="journal article" date="2008" name="Science">
        <title>The Physcomitrella genome reveals evolutionary insights into the conquest of land by plants.</title>
        <authorList>
            <person name="Rensing S."/>
            <person name="Lang D."/>
            <person name="Zimmer A."/>
            <person name="Terry A."/>
            <person name="Salamov A."/>
            <person name="Shapiro H."/>
            <person name="Nishiyama T."/>
            <person name="Perroud P.-F."/>
            <person name="Lindquist E."/>
            <person name="Kamisugi Y."/>
            <person name="Tanahashi T."/>
            <person name="Sakakibara K."/>
            <person name="Fujita T."/>
            <person name="Oishi K."/>
            <person name="Shin-I T."/>
            <person name="Kuroki Y."/>
            <person name="Toyoda A."/>
            <person name="Suzuki Y."/>
            <person name="Hashimoto A."/>
            <person name="Yamaguchi K."/>
            <person name="Sugano A."/>
            <person name="Kohara Y."/>
            <person name="Fujiyama A."/>
            <person name="Anterola A."/>
            <person name="Aoki S."/>
            <person name="Ashton N."/>
            <person name="Barbazuk W.B."/>
            <person name="Barker E."/>
            <person name="Bennetzen J."/>
            <person name="Bezanilla M."/>
            <person name="Blankenship R."/>
            <person name="Cho S.H."/>
            <person name="Dutcher S."/>
            <person name="Estelle M."/>
            <person name="Fawcett J.A."/>
            <person name="Gundlach H."/>
            <person name="Hanada K."/>
            <person name="Heyl A."/>
            <person name="Hicks K.A."/>
            <person name="Hugh J."/>
            <person name="Lohr M."/>
            <person name="Mayer K."/>
            <person name="Melkozernov A."/>
            <person name="Murata T."/>
            <person name="Nelson D."/>
            <person name="Pils B."/>
            <person name="Prigge M."/>
            <person name="Reiss B."/>
            <person name="Renner T."/>
            <person name="Rombauts S."/>
            <person name="Rushton P."/>
            <person name="Sanderfoot A."/>
            <person name="Schween G."/>
            <person name="Shiu S.-H."/>
            <person name="Stueber K."/>
            <person name="Theodoulou F.L."/>
            <person name="Tu H."/>
            <person name="Van de Peer Y."/>
            <person name="Verrier P.J."/>
            <person name="Waters E."/>
            <person name="Wood A."/>
            <person name="Yang L."/>
            <person name="Cove D."/>
            <person name="Cuming A."/>
            <person name="Hasebe M."/>
            <person name="Lucas S."/>
            <person name="Mishler D.B."/>
            <person name="Reski R."/>
            <person name="Grigoriev I."/>
            <person name="Quatrano R.S."/>
            <person name="Boore J.L."/>
        </authorList>
    </citation>
    <scope>NUCLEOTIDE SEQUENCE [LARGE SCALE GENOMIC DNA]</scope>
    <source>
        <strain evidence="2 3">cv. Gransden 2004</strain>
    </source>
</reference>
<proteinExistence type="predicted"/>
<evidence type="ECO:0000313" key="1">
    <source>
        <dbReference type="EMBL" id="PNR37423.1"/>
    </source>
</evidence>
<keyword evidence="3" id="KW-1185">Reference proteome</keyword>
<accession>A0A2K1J7C4</accession>
<dbReference type="InParanoid" id="A0A2K1J7C4"/>
<dbReference type="AlphaFoldDB" id="A0A2K1J7C4"/>
<organism evidence="1">
    <name type="scientific">Physcomitrium patens</name>
    <name type="common">Spreading-leaved earth moss</name>
    <name type="synonym">Physcomitrella patens</name>
    <dbReference type="NCBI Taxonomy" id="3218"/>
    <lineage>
        <taxon>Eukaryota</taxon>
        <taxon>Viridiplantae</taxon>
        <taxon>Streptophyta</taxon>
        <taxon>Embryophyta</taxon>
        <taxon>Bryophyta</taxon>
        <taxon>Bryophytina</taxon>
        <taxon>Bryopsida</taxon>
        <taxon>Funariidae</taxon>
        <taxon>Funariales</taxon>
        <taxon>Funariaceae</taxon>
        <taxon>Physcomitrium</taxon>
    </lineage>
</organism>